<dbReference type="InterPro" id="IPR020846">
    <property type="entry name" value="MFS_dom"/>
</dbReference>
<evidence type="ECO:0000313" key="10">
    <source>
        <dbReference type="Proteomes" id="UP000695007"/>
    </source>
</evidence>
<keyword evidence="3 7" id="KW-0812">Transmembrane</keyword>
<evidence type="ECO:0000256" key="2">
    <source>
        <dbReference type="ARBA" id="ARBA00022448"/>
    </source>
</evidence>
<evidence type="ECO:0000256" key="5">
    <source>
        <dbReference type="ARBA" id="ARBA00022989"/>
    </source>
</evidence>
<dbReference type="KEGG" id="csol:105368842"/>
<dbReference type="GeneID" id="105368842"/>
<evidence type="ECO:0000256" key="3">
    <source>
        <dbReference type="ARBA" id="ARBA00022692"/>
    </source>
</evidence>
<dbReference type="Proteomes" id="UP000695007">
    <property type="component" value="Unplaced"/>
</dbReference>
<evidence type="ECO:0000256" key="1">
    <source>
        <dbReference type="ARBA" id="ARBA00004141"/>
    </source>
</evidence>
<accession>A0AAJ7E3A8</accession>
<dbReference type="CDD" id="cd17318">
    <property type="entry name" value="MFS_SLC17"/>
    <property type="match status" value="1"/>
</dbReference>
<dbReference type="GO" id="GO:0015293">
    <property type="term" value="F:symporter activity"/>
    <property type="evidence" value="ECO:0007669"/>
    <property type="project" value="UniProtKB-KW"/>
</dbReference>
<dbReference type="Gene3D" id="1.20.1250.20">
    <property type="entry name" value="MFS general substrate transporter like domains"/>
    <property type="match status" value="2"/>
</dbReference>
<feature type="transmembrane region" description="Helical" evidence="7">
    <location>
        <begin position="331"/>
        <end position="362"/>
    </location>
</feature>
<evidence type="ECO:0000256" key="8">
    <source>
        <dbReference type="SAM" id="SignalP"/>
    </source>
</evidence>
<feature type="transmembrane region" description="Helical" evidence="7">
    <location>
        <begin position="94"/>
        <end position="114"/>
    </location>
</feature>
<keyword evidence="5 7" id="KW-1133">Transmembrane helix</keyword>
<dbReference type="InterPro" id="IPR011701">
    <property type="entry name" value="MFS"/>
</dbReference>
<keyword evidence="2" id="KW-0813">Transport</keyword>
<keyword evidence="4" id="KW-0769">Symport</keyword>
<dbReference type="FunFam" id="1.20.1250.20:FF:000423">
    <property type="entry name" value="Putative inorganic phosphate cotransporter-like Protein"/>
    <property type="match status" value="1"/>
</dbReference>
<feature type="transmembrane region" description="Helical" evidence="7">
    <location>
        <begin position="120"/>
        <end position="143"/>
    </location>
</feature>
<evidence type="ECO:0000256" key="4">
    <source>
        <dbReference type="ARBA" id="ARBA00022847"/>
    </source>
</evidence>
<feature type="domain" description="Major facilitator superfamily (MFS) profile" evidence="9">
    <location>
        <begin position="1"/>
        <end position="444"/>
    </location>
</feature>
<dbReference type="GO" id="GO:0016020">
    <property type="term" value="C:membrane"/>
    <property type="evidence" value="ECO:0007669"/>
    <property type="project" value="UniProtKB-SubCell"/>
</dbReference>
<evidence type="ECO:0000313" key="11">
    <source>
        <dbReference type="RefSeq" id="XP_011506275.1"/>
    </source>
</evidence>
<dbReference type="PROSITE" id="PS50850">
    <property type="entry name" value="MFS"/>
    <property type="match status" value="1"/>
</dbReference>
<dbReference type="SUPFAM" id="SSF103473">
    <property type="entry name" value="MFS general substrate transporter"/>
    <property type="match status" value="1"/>
</dbReference>
<dbReference type="PANTHER" id="PTHR11662:SF415">
    <property type="entry name" value="AT30085P-RELATED"/>
    <property type="match status" value="1"/>
</dbReference>
<feature type="signal peptide" evidence="8">
    <location>
        <begin position="1"/>
        <end position="17"/>
    </location>
</feature>
<feature type="chain" id="PRO_5042551220" evidence="8">
    <location>
        <begin position="18"/>
        <end position="459"/>
    </location>
</feature>
<comment type="subcellular location">
    <subcellularLocation>
        <location evidence="1">Membrane</location>
        <topology evidence="1">Multi-pass membrane protein</topology>
    </subcellularLocation>
</comment>
<feature type="transmembrane region" description="Helical" evidence="7">
    <location>
        <begin position="290"/>
        <end position="310"/>
    </location>
</feature>
<proteinExistence type="predicted"/>
<name>A0AAJ7E3A8_9HYME</name>
<feature type="transmembrane region" description="Helical" evidence="7">
    <location>
        <begin position="190"/>
        <end position="209"/>
    </location>
</feature>
<dbReference type="InterPro" id="IPR036259">
    <property type="entry name" value="MFS_trans_sf"/>
</dbReference>
<protein>
    <submittedName>
        <fullName evidence="11">Inorganic phosphate cotransporter</fullName>
    </submittedName>
</protein>
<keyword evidence="8" id="KW-0732">Signal</keyword>
<organism evidence="10 11">
    <name type="scientific">Ceratosolen solmsi marchali</name>
    <dbReference type="NCBI Taxonomy" id="326594"/>
    <lineage>
        <taxon>Eukaryota</taxon>
        <taxon>Metazoa</taxon>
        <taxon>Ecdysozoa</taxon>
        <taxon>Arthropoda</taxon>
        <taxon>Hexapoda</taxon>
        <taxon>Insecta</taxon>
        <taxon>Pterygota</taxon>
        <taxon>Neoptera</taxon>
        <taxon>Endopterygota</taxon>
        <taxon>Hymenoptera</taxon>
        <taxon>Apocrita</taxon>
        <taxon>Proctotrupomorpha</taxon>
        <taxon>Chalcidoidea</taxon>
        <taxon>Agaonidae</taxon>
        <taxon>Agaoninae</taxon>
        <taxon>Ceratosolen</taxon>
    </lineage>
</organism>
<gene>
    <name evidence="11" type="primary">LOC105368842</name>
</gene>
<dbReference type="GO" id="GO:0006820">
    <property type="term" value="P:monoatomic anion transport"/>
    <property type="evidence" value="ECO:0007669"/>
    <property type="project" value="TreeGrafter"/>
</dbReference>
<keyword evidence="6 7" id="KW-0472">Membrane</keyword>
<keyword evidence="10" id="KW-1185">Reference proteome</keyword>
<evidence type="ECO:0000256" key="7">
    <source>
        <dbReference type="SAM" id="Phobius"/>
    </source>
</evidence>
<reference evidence="11" key="1">
    <citation type="submission" date="2025-08" db="UniProtKB">
        <authorList>
            <consortium name="RefSeq"/>
        </authorList>
    </citation>
    <scope>IDENTIFICATION</scope>
</reference>
<sequence length="459" mass="50489">MGFLALFNAYAMRICLSIAITEMVVPLNITEEFIDDTCSDLSIKQSNNFTAIVKDGTYEWSEYTQGIILSSFYWGYVITHLPGALLSEKFGGKYTLGIGIFLSAILTVLVPISVQCGGSAALIVLRVLMGFSGGVIFPALNVMTAHWAPPQELSLITAVIFIGVDIGVIGATTISGLILRYSVLGWSGVFYFFGGAGILWFILWMLLCFNNPDEHPFISDSEASYLRKSLNEHTHKNTPPVPWARIFKSSPFWALLVVQIGHDWGLYTLVTDLPKYMSSVLRFSVEYNGYLSSLPNVCAVLYCLLISWLTDKMITSNLISKTNARKINTSISTLAPALFIVGASYAGCNRVLVVVMFTLAVTLMGSSLPGIKVNSLDLSPNYAGTIMALTNGIASFTGILTPYLVGVLTPNQTLGEWRLVFWLVFCVFFVTNTFFVFFASGDVQLWNDPKFPKARRALN</sequence>
<feature type="transmembrane region" description="Helical" evidence="7">
    <location>
        <begin position="419"/>
        <end position="439"/>
    </location>
</feature>
<evidence type="ECO:0000259" key="9">
    <source>
        <dbReference type="PROSITE" id="PS50850"/>
    </source>
</evidence>
<dbReference type="InterPro" id="IPR050382">
    <property type="entry name" value="MFS_Na/Anion_cotransporter"/>
</dbReference>
<feature type="transmembrane region" description="Helical" evidence="7">
    <location>
        <begin position="155"/>
        <end position="178"/>
    </location>
</feature>
<evidence type="ECO:0000256" key="6">
    <source>
        <dbReference type="ARBA" id="ARBA00023136"/>
    </source>
</evidence>
<dbReference type="Pfam" id="PF07690">
    <property type="entry name" value="MFS_1"/>
    <property type="match status" value="1"/>
</dbReference>
<dbReference type="RefSeq" id="XP_011506275.1">
    <property type="nucleotide sequence ID" value="XM_011507973.1"/>
</dbReference>
<dbReference type="FunFam" id="1.20.1250.20:FF:000003">
    <property type="entry name" value="Solute carrier family 17 member 3"/>
    <property type="match status" value="1"/>
</dbReference>
<dbReference type="AlphaFoldDB" id="A0AAJ7E3A8"/>
<dbReference type="PANTHER" id="PTHR11662">
    <property type="entry name" value="SOLUTE CARRIER FAMILY 17"/>
    <property type="match status" value="1"/>
</dbReference>
<feature type="transmembrane region" description="Helical" evidence="7">
    <location>
        <begin position="382"/>
        <end position="407"/>
    </location>
</feature>